<evidence type="ECO:0000259" key="14">
    <source>
        <dbReference type="PROSITE" id="PS51674"/>
    </source>
</evidence>
<evidence type="ECO:0000256" key="10">
    <source>
        <dbReference type="ARBA" id="ARBA00023157"/>
    </source>
</evidence>
<evidence type="ECO:0000256" key="1">
    <source>
        <dbReference type="ARBA" id="ARBA00004496"/>
    </source>
</evidence>
<dbReference type="PROSITE" id="PS51674">
    <property type="entry name" value="4FE4S_WBL"/>
    <property type="match status" value="1"/>
</dbReference>
<feature type="compositionally biased region" description="Basic residues" evidence="13">
    <location>
        <begin position="89"/>
        <end position="100"/>
    </location>
</feature>
<organism evidence="15 16">
    <name type="scientific">Corynebacterium cystitidis DSM 20524</name>
    <dbReference type="NCBI Taxonomy" id="1121357"/>
    <lineage>
        <taxon>Bacteria</taxon>
        <taxon>Bacillati</taxon>
        <taxon>Actinomycetota</taxon>
        <taxon>Actinomycetes</taxon>
        <taxon>Mycobacteriales</taxon>
        <taxon>Corynebacteriaceae</taxon>
        <taxon>Corynebacterium</taxon>
    </lineage>
</organism>
<feature type="binding site" evidence="12">
    <location>
        <position position="23"/>
    </location>
    <ligand>
        <name>[4Fe-4S] cluster</name>
        <dbReference type="ChEBI" id="CHEBI:49883"/>
    </ligand>
</feature>
<keyword evidence="6 12" id="KW-0408">Iron</keyword>
<evidence type="ECO:0000313" key="15">
    <source>
        <dbReference type="EMBL" id="SER65378.1"/>
    </source>
</evidence>
<dbReference type="AlphaFoldDB" id="A0A1H9QY43"/>
<dbReference type="GO" id="GO:0045892">
    <property type="term" value="P:negative regulation of DNA-templated transcription"/>
    <property type="evidence" value="ECO:0007669"/>
    <property type="project" value="TreeGrafter"/>
</dbReference>
<evidence type="ECO:0000256" key="13">
    <source>
        <dbReference type="SAM" id="MobiDB-lite"/>
    </source>
</evidence>
<feature type="region of interest" description="Disordered" evidence="13">
    <location>
        <begin position="86"/>
        <end position="109"/>
    </location>
</feature>
<comment type="similarity">
    <text evidence="2 12">Belongs to the WhiB family.</text>
</comment>
<comment type="PTM">
    <text evidence="12">The Fe-S cluster can be nitrosylated by nitric oxide (NO).</text>
</comment>
<comment type="cofactor">
    <cofactor evidence="12">
        <name>[4Fe-4S] cluster</name>
        <dbReference type="ChEBI" id="CHEBI:49883"/>
    </cofactor>
    <text evidence="12">Binds 1 [4Fe-4S] cluster per subunit. Following nitrosylation of the [4Fe-4S] cluster binds 1 [4Fe-8(NO)] cluster per subunit.</text>
</comment>
<reference evidence="16" key="1">
    <citation type="submission" date="2016-10" db="EMBL/GenBank/DDBJ databases">
        <authorList>
            <person name="Varghese N."/>
            <person name="Submissions S."/>
        </authorList>
    </citation>
    <scope>NUCLEOTIDE SEQUENCE [LARGE SCALE GENOMIC DNA]</scope>
    <source>
        <strain evidence="16">DSM 20524</strain>
    </source>
</reference>
<keyword evidence="16" id="KW-1185">Reference proteome</keyword>
<dbReference type="Proteomes" id="UP000198929">
    <property type="component" value="Unassembled WGS sequence"/>
</dbReference>
<keyword evidence="10 12" id="KW-1015">Disulfide bond</keyword>
<sequence length="109" mass="12482">MSQPQQLPGPNADFWDWQLHGACRGEASEVFYHPDGERGRARAQRENRAKAICYTCPVLKQCREHALHVAEPYGIWGGMSESERQNLLRTRRPRKQRVKKTVVAPASVK</sequence>
<dbReference type="InterPro" id="IPR034768">
    <property type="entry name" value="4FE4S_WBL"/>
</dbReference>
<evidence type="ECO:0000256" key="11">
    <source>
        <dbReference type="ARBA" id="ARBA00023163"/>
    </source>
</evidence>
<evidence type="ECO:0000256" key="4">
    <source>
        <dbReference type="ARBA" id="ARBA00022490"/>
    </source>
</evidence>
<dbReference type="STRING" id="1121357.SAMN05661109_00708"/>
<dbReference type="GO" id="GO:0035731">
    <property type="term" value="F:dinitrosyl-iron complex binding"/>
    <property type="evidence" value="ECO:0007669"/>
    <property type="project" value="UniProtKB-UniRule"/>
</dbReference>
<keyword evidence="4 12" id="KW-0963">Cytoplasm</keyword>
<evidence type="ECO:0000256" key="6">
    <source>
        <dbReference type="ARBA" id="ARBA00023004"/>
    </source>
</evidence>
<comment type="function">
    <text evidence="12">Acts as a transcriptional regulator. Probably redox-responsive. The apo- but not holo-form probably binds DNA.</text>
</comment>
<keyword evidence="5 12" id="KW-0479">Metal-binding</keyword>
<dbReference type="EMBL" id="FOGQ01000002">
    <property type="protein sequence ID" value="SER65378.1"/>
    <property type="molecule type" value="Genomic_DNA"/>
</dbReference>
<dbReference type="GO" id="GO:0005737">
    <property type="term" value="C:cytoplasm"/>
    <property type="evidence" value="ECO:0007669"/>
    <property type="project" value="UniProtKB-SubCell"/>
</dbReference>
<comment type="subcellular location">
    <subcellularLocation>
        <location evidence="1 12">Cytoplasm</location>
    </subcellularLocation>
</comment>
<keyword evidence="8 12" id="KW-0805">Transcription regulation</keyword>
<dbReference type="GO" id="GO:0051539">
    <property type="term" value="F:4 iron, 4 sulfur cluster binding"/>
    <property type="evidence" value="ECO:0007669"/>
    <property type="project" value="UniProtKB-UniRule"/>
</dbReference>
<dbReference type="GO" id="GO:0046872">
    <property type="term" value="F:metal ion binding"/>
    <property type="evidence" value="ECO:0007669"/>
    <property type="project" value="UniProtKB-KW"/>
</dbReference>
<evidence type="ECO:0000313" key="16">
    <source>
        <dbReference type="Proteomes" id="UP000198929"/>
    </source>
</evidence>
<evidence type="ECO:0000256" key="12">
    <source>
        <dbReference type="HAMAP-Rule" id="MF_01479"/>
    </source>
</evidence>
<feature type="domain" description="4Fe-4S Wbl-type" evidence="14">
    <location>
        <begin position="22"/>
        <end position="86"/>
    </location>
</feature>
<dbReference type="Pfam" id="PF02467">
    <property type="entry name" value="Whib"/>
    <property type="match status" value="1"/>
</dbReference>
<dbReference type="RefSeq" id="WP_092256232.1">
    <property type="nucleotide sequence ID" value="NZ_CP047199.1"/>
</dbReference>
<dbReference type="PANTHER" id="PTHR38839">
    <property type="entry name" value="TRANSCRIPTIONAL REGULATOR WHID-RELATED"/>
    <property type="match status" value="1"/>
</dbReference>
<feature type="binding site" evidence="12">
    <location>
        <position position="62"/>
    </location>
    <ligand>
        <name>[4Fe-4S] cluster</name>
        <dbReference type="ChEBI" id="CHEBI:49883"/>
    </ligand>
</feature>
<name>A0A1H9QY43_9CORY</name>
<feature type="binding site" evidence="12">
    <location>
        <position position="56"/>
    </location>
    <ligand>
        <name>[4Fe-4S] cluster</name>
        <dbReference type="ChEBI" id="CHEBI:49883"/>
    </ligand>
</feature>
<accession>A0A1H9QY43</accession>
<gene>
    <name evidence="12" type="primary">whiB</name>
    <name evidence="15" type="ORF">SAMN05661109_00708</name>
</gene>
<dbReference type="GO" id="GO:0047134">
    <property type="term" value="F:protein-disulfide reductase [NAD(P)H] activity"/>
    <property type="evidence" value="ECO:0007669"/>
    <property type="project" value="TreeGrafter"/>
</dbReference>
<keyword evidence="11 12" id="KW-0804">Transcription</keyword>
<dbReference type="GO" id="GO:0003677">
    <property type="term" value="F:DNA binding"/>
    <property type="evidence" value="ECO:0007669"/>
    <property type="project" value="UniProtKB-UniRule"/>
</dbReference>
<feature type="binding site" evidence="12">
    <location>
        <position position="53"/>
    </location>
    <ligand>
        <name>[4Fe-4S] cluster</name>
        <dbReference type="ChEBI" id="CHEBI:49883"/>
    </ligand>
</feature>
<evidence type="ECO:0000256" key="8">
    <source>
        <dbReference type="ARBA" id="ARBA00023015"/>
    </source>
</evidence>
<evidence type="ECO:0000256" key="9">
    <source>
        <dbReference type="ARBA" id="ARBA00023125"/>
    </source>
</evidence>
<evidence type="ECO:0000256" key="2">
    <source>
        <dbReference type="ARBA" id="ARBA00006597"/>
    </source>
</evidence>
<dbReference type="PANTHER" id="PTHR38839:SF5">
    <property type="entry name" value="TRANSCRIPTIONAL REGULATOR WHID"/>
    <property type="match status" value="1"/>
</dbReference>
<dbReference type="GO" id="GO:0045454">
    <property type="term" value="P:cell redox homeostasis"/>
    <property type="evidence" value="ECO:0007669"/>
    <property type="project" value="TreeGrafter"/>
</dbReference>
<comment type="PTM">
    <text evidence="12">Upon Fe-S cluster removal intramolecular disulfide bonds are formed.</text>
</comment>
<evidence type="ECO:0000256" key="3">
    <source>
        <dbReference type="ARBA" id="ARBA00022485"/>
    </source>
</evidence>
<dbReference type="InterPro" id="IPR003482">
    <property type="entry name" value="Whib"/>
</dbReference>
<evidence type="ECO:0000256" key="7">
    <source>
        <dbReference type="ARBA" id="ARBA00023014"/>
    </source>
</evidence>
<evidence type="ECO:0000256" key="5">
    <source>
        <dbReference type="ARBA" id="ARBA00022723"/>
    </source>
</evidence>
<proteinExistence type="inferred from homology"/>
<protein>
    <recommendedName>
        <fullName evidence="12">Transcriptional regulator WhiB</fullName>
    </recommendedName>
</protein>
<dbReference type="HAMAP" id="MF_01479">
    <property type="entry name" value="WhiB"/>
    <property type="match status" value="1"/>
</dbReference>
<keyword evidence="7 12" id="KW-0411">Iron-sulfur</keyword>
<keyword evidence="9 12" id="KW-0238">DNA-binding</keyword>
<keyword evidence="3 12" id="KW-0004">4Fe-4S</keyword>